<feature type="compositionally biased region" description="Polar residues" evidence="1">
    <location>
        <begin position="377"/>
        <end position="390"/>
    </location>
</feature>
<feature type="region of interest" description="Disordered" evidence="1">
    <location>
        <begin position="377"/>
        <end position="421"/>
    </location>
</feature>
<feature type="region of interest" description="Disordered" evidence="1">
    <location>
        <begin position="61"/>
        <end position="105"/>
    </location>
</feature>
<feature type="region of interest" description="Disordered" evidence="1">
    <location>
        <begin position="1"/>
        <end position="26"/>
    </location>
</feature>
<comment type="caution">
    <text evidence="2">The sequence shown here is derived from an EMBL/GenBank/DDBJ whole genome shotgun (WGS) entry which is preliminary data.</text>
</comment>
<gene>
    <name evidence="2" type="ORF">CNYM01_11457</name>
</gene>
<keyword evidence="3" id="KW-1185">Reference proteome</keyword>
<dbReference type="EMBL" id="JEMN01001310">
    <property type="protein sequence ID" value="KXH40617.1"/>
    <property type="molecule type" value="Genomic_DNA"/>
</dbReference>
<accession>A0A135SXQ3</accession>
<dbReference type="OrthoDB" id="10568130at2759"/>
<organism evidence="2 3">
    <name type="scientific">Colletotrichum nymphaeae SA-01</name>
    <dbReference type="NCBI Taxonomy" id="1460502"/>
    <lineage>
        <taxon>Eukaryota</taxon>
        <taxon>Fungi</taxon>
        <taxon>Dikarya</taxon>
        <taxon>Ascomycota</taxon>
        <taxon>Pezizomycotina</taxon>
        <taxon>Sordariomycetes</taxon>
        <taxon>Hypocreomycetidae</taxon>
        <taxon>Glomerellales</taxon>
        <taxon>Glomerellaceae</taxon>
        <taxon>Colletotrichum</taxon>
        <taxon>Colletotrichum acutatum species complex</taxon>
    </lineage>
</organism>
<feature type="compositionally biased region" description="Basic residues" evidence="1">
    <location>
        <begin position="71"/>
        <end position="92"/>
    </location>
</feature>
<proteinExistence type="predicted"/>
<evidence type="ECO:0000256" key="1">
    <source>
        <dbReference type="SAM" id="MobiDB-lite"/>
    </source>
</evidence>
<feature type="compositionally biased region" description="Polar residues" evidence="1">
    <location>
        <begin position="61"/>
        <end position="70"/>
    </location>
</feature>
<sequence length="570" mass="62151">MRGLLRTNGLWEQRNANRRRPLTPNASEIQVPMTDGAHDLPQPSALEARHQNVSAVYQNSPRQHLNSSHSQRIHQKPNQRLHKRAPKTVKYKKTPDLDGLNRPLRSKRHELLSASPSTSMPLSSQHDEVDPRVRWIQDPRTAKLLNLFALSIRPTANCIGIGPLVTQFDSSCPISLLSKAVALSFGLRPIPWRPGGHLNVITKFGIFQPKEYTTGIVQACGLVDGDLGKCNVALVDDEELRPWGFQFLAAEKIVDKLLEKDPLLSEERARIDLGFHRNSPKQSSAVPQTQAQSKCLRYPVKRPRANPKAVGANSNDRYISGHLQPATLDQASSFSTSYTAGGNPSGFSTNDAGPISTPRTSFDDMRLVRGSMSDVRTVNGSQSLCDQSQTHSHDGGRQTGPFNANSSSFKHNYHGQEASNSSDAAQMSLTIGNGRMFGASSATNGAGNVKSPVLARHAASMQTPSRWPQSSADDPGLERYDGMFMGSASDYCSPDGSSYQTQVARLPPIAQNKEIASMSWQNTEPGVQSDEPGLLPAIEVTSSPADDCNSINPQVLFEPDMGIDPSFFSL</sequence>
<dbReference type="AlphaFoldDB" id="A0A135SXQ3"/>
<evidence type="ECO:0000313" key="2">
    <source>
        <dbReference type="EMBL" id="KXH40617.1"/>
    </source>
</evidence>
<dbReference type="Proteomes" id="UP000070054">
    <property type="component" value="Unassembled WGS sequence"/>
</dbReference>
<evidence type="ECO:0000313" key="3">
    <source>
        <dbReference type="Proteomes" id="UP000070054"/>
    </source>
</evidence>
<feature type="compositionally biased region" description="Polar residues" evidence="1">
    <location>
        <begin position="400"/>
        <end position="410"/>
    </location>
</feature>
<feature type="compositionally biased region" description="Polar residues" evidence="1">
    <location>
        <begin position="334"/>
        <end position="351"/>
    </location>
</feature>
<protein>
    <submittedName>
        <fullName evidence="2">Uncharacterized protein</fullName>
    </submittedName>
</protein>
<reference evidence="2 3" key="1">
    <citation type="submission" date="2014-02" db="EMBL/GenBank/DDBJ databases">
        <title>The genome sequence of Colletotrichum nymphaeae SA-01.</title>
        <authorList>
            <person name="Baroncelli R."/>
            <person name="Thon M.R."/>
        </authorList>
    </citation>
    <scope>NUCLEOTIDE SEQUENCE [LARGE SCALE GENOMIC DNA]</scope>
    <source>
        <strain evidence="2 3">SA-01</strain>
    </source>
</reference>
<feature type="region of interest" description="Disordered" evidence="1">
    <location>
        <begin position="334"/>
        <end position="362"/>
    </location>
</feature>
<name>A0A135SXQ3_9PEZI</name>